<protein>
    <submittedName>
        <fullName evidence="8">RNA polymerase sigma factor</fullName>
    </submittedName>
</protein>
<dbReference type="InterPro" id="IPR007627">
    <property type="entry name" value="RNA_pol_sigma70_r2"/>
</dbReference>
<keyword evidence="4" id="KW-0238">DNA-binding</keyword>
<evidence type="ECO:0000259" key="6">
    <source>
        <dbReference type="Pfam" id="PF04542"/>
    </source>
</evidence>
<dbReference type="CDD" id="cd06171">
    <property type="entry name" value="Sigma70_r4"/>
    <property type="match status" value="1"/>
</dbReference>
<organism evidence="8 9">
    <name type="scientific">Puniceicoccus vermicola</name>
    <dbReference type="NCBI Taxonomy" id="388746"/>
    <lineage>
        <taxon>Bacteria</taxon>
        <taxon>Pseudomonadati</taxon>
        <taxon>Verrucomicrobiota</taxon>
        <taxon>Opitutia</taxon>
        <taxon>Puniceicoccales</taxon>
        <taxon>Puniceicoccaceae</taxon>
        <taxon>Puniceicoccus</taxon>
    </lineage>
</organism>
<keyword evidence="3" id="KW-0731">Sigma factor</keyword>
<evidence type="ECO:0000259" key="7">
    <source>
        <dbReference type="Pfam" id="PF08281"/>
    </source>
</evidence>
<evidence type="ECO:0000256" key="2">
    <source>
        <dbReference type="ARBA" id="ARBA00023015"/>
    </source>
</evidence>
<evidence type="ECO:0000313" key="9">
    <source>
        <dbReference type="Proteomes" id="UP000525652"/>
    </source>
</evidence>
<dbReference type="EMBL" id="JACHVA010000016">
    <property type="protein sequence ID" value="MBC2600361.1"/>
    <property type="molecule type" value="Genomic_DNA"/>
</dbReference>
<evidence type="ECO:0000256" key="4">
    <source>
        <dbReference type="ARBA" id="ARBA00023125"/>
    </source>
</evidence>
<dbReference type="Proteomes" id="UP000525652">
    <property type="component" value="Unassembled WGS sequence"/>
</dbReference>
<dbReference type="InterPro" id="IPR039425">
    <property type="entry name" value="RNA_pol_sigma-70-like"/>
</dbReference>
<evidence type="ECO:0000313" key="8">
    <source>
        <dbReference type="EMBL" id="MBC2600361.1"/>
    </source>
</evidence>
<dbReference type="GO" id="GO:0016987">
    <property type="term" value="F:sigma factor activity"/>
    <property type="evidence" value="ECO:0007669"/>
    <property type="project" value="UniProtKB-KW"/>
</dbReference>
<keyword evidence="5" id="KW-0804">Transcription</keyword>
<dbReference type="SUPFAM" id="SSF88946">
    <property type="entry name" value="Sigma2 domain of RNA polymerase sigma factors"/>
    <property type="match status" value="1"/>
</dbReference>
<proteinExistence type="inferred from homology"/>
<comment type="similarity">
    <text evidence="1">Belongs to the sigma-70 factor family. ECF subfamily.</text>
</comment>
<feature type="domain" description="RNA polymerase sigma-70 region 2" evidence="6">
    <location>
        <begin position="12"/>
        <end position="79"/>
    </location>
</feature>
<feature type="domain" description="RNA polymerase sigma factor 70 region 4 type 2" evidence="7">
    <location>
        <begin position="109"/>
        <end position="158"/>
    </location>
</feature>
<dbReference type="InterPro" id="IPR013325">
    <property type="entry name" value="RNA_pol_sigma_r2"/>
</dbReference>
<dbReference type="Pfam" id="PF04542">
    <property type="entry name" value="Sigma70_r2"/>
    <property type="match status" value="1"/>
</dbReference>
<dbReference type="PANTHER" id="PTHR43133:SF8">
    <property type="entry name" value="RNA POLYMERASE SIGMA FACTOR HI_1459-RELATED"/>
    <property type="match status" value="1"/>
</dbReference>
<keyword evidence="9" id="KW-1185">Reference proteome</keyword>
<dbReference type="Gene3D" id="1.10.1740.10">
    <property type="match status" value="1"/>
</dbReference>
<dbReference type="InterPro" id="IPR013324">
    <property type="entry name" value="RNA_pol_sigma_r3/r4-like"/>
</dbReference>
<dbReference type="PANTHER" id="PTHR43133">
    <property type="entry name" value="RNA POLYMERASE ECF-TYPE SIGMA FACTO"/>
    <property type="match status" value="1"/>
</dbReference>
<dbReference type="GO" id="GO:0003677">
    <property type="term" value="F:DNA binding"/>
    <property type="evidence" value="ECO:0007669"/>
    <property type="project" value="UniProtKB-KW"/>
</dbReference>
<evidence type="ECO:0000256" key="1">
    <source>
        <dbReference type="ARBA" id="ARBA00010641"/>
    </source>
</evidence>
<dbReference type="Pfam" id="PF08281">
    <property type="entry name" value="Sigma70_r4_2"/>
    <property type="match status" value="1"/>
</dbReference>
<dbReference type="GO" id="GO:0006352">
    <property type="term" value="P:DNA-templated transcription initiation"/>
    <property type="evidence" value="ECO:0007669"/>
    <property type="project" value="InterPro"/>
</dbReference>
<dbReference type="InterPro" id="IPR013249">
    <property type="entry name" value="RNA_pol_sigma70_r4_t2"/>
</dbReference>
<name>A0A7X1AUQ8_9BACT</name>
<gene>
    <name evidence="8" type="ORF">H5P30_01050</name>
</gene>
<dbReference type="Gene3D" id="1.10.10.10">
    <property type="entry name" value="Winged helix-like DNA-binding domain superfamily/Winged helix DNA-binding domain"/>
    <property type="match status" value="1"/>
</dbReference>
<dbReference type="NCBIfam" id="TIGR02937">
    <property type="entry name" value="sigma70-ECF"/>
    <property type="match status" value="1"/>
</dbReference>
<dbReference type="InterPro" id="IPR036388">
    <property type="entry name" value="WH-like_DNA-bd_sf"/>
</dbReference>
<keyword evidence="2" id="KW-0805">Transcription regulation</keyword>
<sequence length="171" mass="19705">MAHEDEIDFTKLVDAYYRALYRFAFSLSGSSHDASDLVQETFTIFAQKGHTIRDASKVKTWLFTTLHRQFLRQIRKSKREQLHTPETLVSQSPSIESDAARALDGDSALQALLKISEVYRVPLTLYYLKHFNYREIGEILEVPIGTVMSRLARGKSELKNTLLKQQTPTRR</sequence>
<dbReference type="AlphaFoldDB" id="A0A7X1AUQ8"/>
<evidence type="ECO:0000256" key="3">
    <source>
        <dbReference type="ARBA" id="ARBA00023082"/>
    </source>
</evidence>
<evidence type="ECO:0000256" key="5">
    <source>
        <dbReference type="ARBA" id="ARBA00023163"/>
    </source>
</evidence>
<accession>A0A7X1AUQ8</accession>
<reference evidence="8 9" key="1">
    <citation type="submission" date="2020-07" db="EMBL/GenBank/DDBJ databases">
        <authorList>
            <person name="Feng X."/>
        </authorList>
    </citation>
    <scope>NUCLEOTIDE SEQUENCE [LARGE SCALE GENOMIC DNA]</scope>
    <source>
        <strain evidence="8 9">JCM14086</strain>
    </source>
</reference>
<dbReference type="SUPFAM" id="SSF88659">
    <property type="entry name" value="Sigma3 and sigma4 domains of RNA polymerase sigma factors"/>
    <property type="match status" value="1"/>
</dbReference>
<dbReference type="RefSeq" id="WP_185691111.1">
    <property type="nucleotide sequence ID" value="NZ_JACHVA010000016.1"/>
</dbReference>
<comment type="caution">
    <text evidence="8">The sequence shown here is derived from an EMBL/GenBank/DDBJ whole genome shotgun (WGS) entry which is preliminary data.</text>
</comment>
<dbReference type="InterPro" id="IPR014284">
    <property type="entry name" value="RNA_pol_sigma-70_dom"/>
</dbReference>